<accession>A0A6A5GBH8</accession>
<dbReference type="Proteomes" id="UP000483820">
    <property type="component" value="Chromosome V"/>
</dbReference>
<comment type="caution">
    <text evidence="2">The sequence shown here is derived from an EMBL/GenBank/DDBJ whole genome shotgun (WGS) entry which is preliminary data.</text>
</comment>
<dbReference type="AlphaFoldDB" id="A0A6A5GBH8"/>
<name>A0A6A5GBH8_CAERE</name>
<protein>
    <submittedName>
        <fullName evidence="2">Uncharacterized protein</fullName>
    </submittedName>
</protein>
<dbReference type="KEGG" id="crq:GCK72_019013"/>
<organism evidence="2 3">
    <name type="scientific">Caenorhabditis remanei</name>
    <name type="common">Caenorhabditis vulgaris</name>
    <dbReference type="NCBI Taxonomy" id="31234"/>
    <lineage>
        <taxon>Eukaryota</taxon>
        <taxon>Metazoa</taxon>
        <taxon>Ecdysozoa</taxon>
        <taxon>Nematoda</taxon>
        <taxon>Chromadorea</taxon>
        <taxon>Rhabditida</taxon>
        <taxon>Rhabditina</taxon>
        <taxon>Rhabditomorpha</taxon>
        <taxon>Rhabditoidea</taxon>
        <taxon>Rhabditidae</taxon>
        <taxon>Peloderinae</taxon>
        <taxon>Caenorhabditis</taxon>
    </lineage>
</organism>
<dbReference type="EMBL" id="WUAV01000005">
    <property type="protein sequence ID" value="KAF1752458.1"/>
    <property type="molecule type" value="Genomic_DNA"/>
</dbReference>
<dbReference type="CTD" id="9838896"/>
<keyword evidence="1" id="KW-0175">Coiled coil</keyword>
<feature type="coiled-coil region" evidence="1">
    <location>
        <begin position="60"/>
        <end position="143"/>
    </location>
</feature>
<dbReference type="GeneID" id="9838896"/>
<evidence type="ECO:0000256" key="1">
    <source>
        <dbReference type="SAM" id="Coils"/>
    </source>
</evidence>
<dbReference type="RefSeq" id="XP_003115759.2">
    <property type="nucleotide sequence ID" value="XM_003115711.2"/>
</dbReference>
<evidence type="ECO:0000313" key="2">
    <source>
        <dbReference type="EMBL" id="KAF1752458.1"/>
    </source>
</evidence>
<gene>
    <name evidence="2" type="ORF">GCK72_019013</name>
</gene>
<proteinExistence type="predicted"/>
<evidence type="ECO:0000313" key="3">
    <source>
        <dbReference type="Proteomes" id="UP000483820"/>
    </source>
</evidence>
<sequence length="183" mass="21200">MMMADKYADENIVFDKKNPQPAAHYIAILTKFFNEIAPNATQKQKDTLTSLGKSTVMVGIANINKINQKSEIELDGLKKKIDGLKEKLHTADLAKAYSLNKALFHTKNNSHQKIDNEAKKEEYEKIDEEIRRVSKDADAMSEEFHNNLMDHKEKLKMMEYEHQINVAEYKKKIESIKIQLMMK</sequence>
<reference evidence="2 3" key="1">
    <citation type="submission" date="2019-12" db="EMBL/GenBank/DDBJ databases">
        <title>Chromosome-level assembly of the Caenorhabditis remanei genome.</title>
        <authorList>
            <person name="Teterina A.A."/>
            <person name="Willis J.H."/>
            <person name="Phillips P.C."/>
        </authorList>
    </citation>
    <scope>NUCLEOTIDE SEQUENCE [LARGE SCALE GENOMIC DNA]</scope>
    <source>
        <strain evidence="2 3">PX506</strain>
        <tissue evidence="2">Whole organism</tissue>
    </source>
</reference>